<keyword evidence="2" id="KW-0540">Nuclease</keyword>
<evidence type="ECO:0000313" key="3">
    <source>
        <dbReference type="Proteomes" id="UP000655883"/>
    </source>
</evidence>
<name>A0A7S5R820_9CAUD</name>
<dbReference type="EMBL" id="MN988525">
    <property type="protein sequence ID" value="QIG72837.1"/>
    <property type="molecule type" value="Genomic_DNA"/>
</dbReference>
<feature type="compositionally biased region" description="Basic and acidic residues" evidence="1">
    <location>
        <begin position="54"/>
        <end position="63"/>
    </location>
</feature>
<evidence type="ECO:0000256" key="1">
    <source>
        <dbReference type="SAM" id="MobiDB-lite"/>
    </source>
</evidence>
<protein>
    <submittedName>
        <fullName evidence="2">Homing endonuclease protein</fullName>
    </submittedName>
</protein>
<keyword evidence="2" id="KW-0255">Endonuclease</keyword>
<proteinExistence type="predicted"/>
<sequence length="169" mass="20249">MAWTNSSRQKTKDKLSQPANCRFCGVEFPTFYAKNGHQVRCSLNPKKPKVTSHKQSDESRKKLSDARRAFLIENPDKQFFNYRDSKAEHDLAKKFDEAGILYIRQYRGPDWKRAYKADFYLPEFNYIIEVNGEFKYENGKLHQYYLNRQRYIESFGYKVIQVHAYEVYK</sequence>
<gene>
    <name evidence="2" type="ORF">EVB97_282</name>
</gene>
<accession>A0A7S5R820</accession>
<keyword evidence="2" id="KW-0378">Hydrolase</keyword>
<keyword evidence="3" id="KW-1185">Reference proteome</keyword>
<dbReference type="InterPro" id="IPR011335">
    <property type="entry name" value="Restrct_endonuc-II-like"/>
</dbReference>
<evidence type="ECO:0000313" key="2">
    <source>
        <dbReference type="EMBL" id="QIG72837.1"/>
    </source>
</evidence>
<reference evidence="2 3" key="1">
    <citation type="submission" date="2020-01" db="EMBL/GenBank/DDBJ databases">
        <title>Patterns of diversity and host range of bacteriophage communities associated with bean-nodulatin bacteria.</title>
        <authorList>
            <person name="Vann Cauwenberghe J."/>
            <person name="Santamaria R.I."/>
            <person name="Bustos P."/>
            <person name="Juarez S."/>
            <person name="Gonzalez V."/>
        </authorList>
    </citation>
    <scope>NUCLEOTIDE SEQUENCE [LARGE SCALE GENOMIC DNA]</scope>
    <source>
        <strain evidence="3">RHph</strain>
    </source>
</reference>
<dbReference type="Gene3D" id="3.40.960.10">
    <property type="entry name" value="VSR Endonuclease"/>
    <property type="match status" value="1"/>
</dbReference>
<dbReference type="Proteomes" id="UP000655883">
    <property type="component" value="Segment"/>
</dbReference>
<organism evidence="2 3">
    <name type="scientific">Rhizobium phage RHph_Y65</name>
    <dbReference type="NCBI Taxonomy" id="2509785"/>
    <lineage>
        <taxon>Viruses</taxon>
        <taxon>Duplodnaviria</taxon>
        <taxon>Heunggongvirae</taxon>
        <taxon>Uroviricota</taxon>
        <taxon>Caudoviricetes</taxon>
        <taxon>Kleczkowskaviridae</taxon>
        <taxon>Cuauhnahuacvirus</taxon>
        <taxon>Cuauhnahuacvirus Y65</taxon>
    </lineage>
</organism>
<dbReference type="SUPFAM" id="SSF52980">
    <property type="entry name" value="Restriction endonuclease-like"/>
    <property type="match status" value="1"/>
</dbReference>
<dbReference type="GO" id="GO:0004519">
    <property type="term" value="F:endonuclease activity"/>
    <property type="evidence" value="ECO:0007669"/>
    <property type="project" value="UniProtKB-KW"/>
</dbReference>
<feature type="region of interest" description="Disordered" evidence="1">
    <location>
        <begin position="43"/>
        <end position="63"/>
    </location>
</feature>